<organism evidence="1 2">
    <name type="scientific">Secundilactobacillus odoratitofui DSM 19909 = JCM 15043</name>
    <dbReference type="NCBI Taxonomy" id="1423776"/>
    <lineage>
        <taxon>Bacteria</taxon>
        <taxon>Bacillati</taxon>
        <taxon>Bacillota</taxon>
        <taxon>Bacilli</taxon>
        <taxon>Lactobacillales</taxon>
        <taxon>Lactobacillaceae</taxon>
        <taxon>Secundilactobacillus</taxon>
    </lineage>
</organism>
<dbReference type="AlphaFoldDB" id="A0A0R1LPW5"/>
<accession>A0A0R1LPW5</accession>
<name>A0A0R1LPW5_9LACO</name>
<sequence length="58" mass="6802">MIEKSYDQLSYEEKAELTRQVLAEIDEKYKNDPNYRAQKKRLKAIIDKAWANADGSSH</sequence>
<keyword evidence="2" id="KW-1185">Reference proteome</keyword>
<comment type="caution">
    <text evidence="1">The sequence shown here is derived from an EMBL/GenBank/DDBJ whole genome shotgun (WGS) entry which is preliminary data.</text>
</comment>
<evidence type="ECO:0000313" key="1">
    <source>
        <dbReference type="EMBL" id="KRK97837.1"/>
    </source>
</evidence>
<gene>
    <name evidence="1" type="ORF">FD04_GL000809</name>
</gene>
<reference evidence="1 2" key="1">
    <citation type="journal article" date="2015" name="Genome Announc.">
        <title>Expanding the biotechnology potential of lactobacilli through comparative genomics of 213 strains and associated genera.</title>
        <authorList>
            <person name="Sun Z."/>
            <person name="Harris H.M."/>
            <person name="McCann A."/>
            <person name="Guo C."/>
            <person name="Argimon S."/>
            <person name="Zhang W."/>
            <person name="Yang X."/>
            <person name="Jeffery I.B."/>
            <person name="Cooney J.C."/>
            <person name="Kagawa T.F."/>
            <person name="Liu W."/>
            <person name="Song Y."/>
            <person name="Salvetti E."/>
            <person name="Wrobel A."/>
            <person name="Rasinkangas P."/>
            <person name="Parkhill J."/>
            <person name="Rea M.C."/>
            <person name="O'Sullivan O."/>
            <person name="Ritari J."/>
            <person name="Douillard F.P."/>
            <person name="Paul Ross R."/>
            <person name="Yang R."/>
            <person name="Briner A.E."/>
            <person name="Felis G.E."/>
            <person name="de Vos W.M."/>
            <person name="Barrangou R."/>
            <person name="Klaenhammer T.R."/>
            <person name="Caufield P.W."/>
            <person name="Cui Y."/>
            <person name="Zhang H."/>
            <person name="O'Toole P.W."/>
        </authorList>
    </citation>
    <scope>NUCLEOTIDE SEQUENCE [LARGE SCALE GENOMIC DNA]</scope>
    <source>
        <strain evidence="1 2">DSM 19909</strain>
    </source>
</reference>
<evidence type="ECO:0000313" key="2">
    <source>
        <dbReference type="Proteomes" id="UP000051160"/>
    </source>
</evidence>
<protein>
    <submittedName>
        <fullName evidence="1">Uncharacterized protein</fullName>
    </submittedName>
</protein>
<dbReference type="EMBL" id="AZEE01000028">
    <property type="protein sequence ID" value="KRK97837.1"/>
    <property type="molecule type" value="Genomic_DNA"/>
</dbReference>
<dbReference type="STRING" id="1423776.FD04_GL000809"/>
<proteinExistence type="predicted"/>
<dbReference type="Proteomes" id="UP000051160">
    <property type="component" value="Unassembled WGS sequence"/>
</dbReference>
<dbReference type="PATRIC" id="fig|1423776.4.peg.816"/>
<dbReference type="RefSeq" id="WP_156660409.1">
    <property type="nucleotide sequence ID" value="NZ_AZEE01000028.1"/>
</dbReference>